<dbReference type="OrthoDB" id="306304at2759"/>
<feature type="domain" description="UEV" evidence="1">
    <location>
        <begin position="8"/>
        <end position="123"/>
    </location>
</feature>
<dbReference type="AlphaFoldDB" id="A0A1E3QM46"/>
<protein>
    <recommendedName>
        <fullName evidence="1">UEV domain-containing protein</fullName>
    </recommendedName>
</protein>
<evidence type="ECO:0000259" key="1">
    <source>
        <dbReference type="PROSITE" id="PS51322"/>
    </source>
</evidence>
<dbReference type="Proteomes" id="UP000094336">
    <property type="component" value="Unassembled WGS sequence"/>
</dbReference>
<gene>
    <name evidence="2" type="ORF">BABINDRAFT_39124</name>
</gene>
<dbReference type="InterPro" id="IPR016135">
    <property type="entry name" value="UBQ-conjugating_enzyme/RWD"/>
</dbReference>
<keyword evidence="3" id="KW-1185">Reference proteome</keyword>
<evidence type="ECO:0000313" key="2">
    <source>
        <dbReference type="EMBL" id="ODQ78755.1"/>
    </source>
</evidence>
<dbReference type="GO" id="GO:0043130">
    <property type="term" value="F:ubiquitin binding"/>
    <property type="evidence" value="ECO:0007669"/>
    <property type="project" value="TreeGrafter"/>
</dbReference>
<organism evidence="2 3">
    <name type="scientific">Babjeviella inositovora NRRL Y-12698</name>
    <dbReference type="NCBI Taxonomy" id="984486"/>
    <lineage>
        <taxon>Eukaryota</taxon>
        <taxon>Fungi</taxon>
        <taxon>Dikarya</taxon>
        <taxon>Ascomycota</taxon>
        <taxon>Saccharomycotina</taxon>
        <taxon>Pichiomycetes</taxon>
        <taxon>Serinales incertae sedis</taxon>
        <taxon>Babjeviella</taxon>
    </lineage>
</organism>
<dbReference type="InterPro" id="IPR008883">
    <property type="entry name" value="UEV_N"/>
</dbReference>
<dbReference type="Gene3D" id="3.10.110.10">
    <property type="entry name" value="Ubiquitin Conjugating Enzyme"/>
    <property type="match status" value="1"/>
</dbReference>
<dbReference type="Pfam" id="PF05743">
    <property type="entry name" value="UEV"/>
    <property type="match status" value="1"/>
</dbReference>
<dbReference type="PROSITE" id="PS51322">
    <property type="entry name" value="UEV"/>
    <property type="match status" value="1"/>
</dbReference>
<dbReference type="RefSeq" id="XP_018984083.1">
    <property type="nucleotide sequence ID" value="XM_019131908.1"/>
</dbReference>
<dbReference type="InterPro" id="IPR052070">
    <property type="entry name" value="ESCRT-I_UEV_domain"/>
</dbReference>
<sequence length="123" mass="14129">MSSTLPPELLNWLYSVLQVEYVDPVQTYRQSAQLLAFCATLRPRTKVFTAENGIPQLLLNVFGTVPANIGNQVYHIPVDMWFPLQFPVEPPFVYVSPTPEMLIKPGNFVDSNGRFYNPYLTYW</sequence>
<proteinExistence type="predicted"/>
<dbReference type="STRING" id="984486.A0A1E3QM46"/>
<dbReference type="GO" id="GO:0000813">
    <property type="term" value="C:ESCRT I complex"/>
    <property type="evidence" value="ECO:0007669"/>
    <property type="project" value="TreeGrafter"/>
</dbReference>
<name>A0A1E3QM46_9ASCO</name>
<dbReference type="EMBL" id="KV454434">
    <property type="protein sequence ID" value="ODQ78755.1"/>
    <property type="molecule type" value="Genomic_DNA"/>
</dbReference>
<dbReference type="CDD" id="cd11685">
    <property type="entry name" value="UEV_TSG101-like"/>
    <property type="match status" value="1"/>
</dbReference>
<dbReference type="GeneID" id="30149761"/>
<dbReference type="PANTHER" id="PTHR23306:SF3">
    <property type="entry name" value="TUMOR SUPPRESSOR PROTEIN 101"/>
    <property type="match status" value="1"/>
</dbReference>
<dbReference type="GO" id="GO:0015031">
    <property type="term" value="P:protein transport"/>
    <property type="evidence" value="ECO:0007669"/>
    <property type="project" value="InterPro"/>
</dbReference>
<accession>A0A1E3QM46</accession>
<reference evidence="3" key="1">
    <citation type="submission" date="2016-05" db="EMBL/GenBank/DDBJ databases">
        <title>Comparative genomics of biotechnologically important yeasts.</title>
        <authorList>
            <consortium name="DOE Joint Genome Institute"/>
            <person name="Riley R."/>
            <person name="Haridas S."/>
            <person name="Wolfe K.H."/>
            <person name="Lopes M.R."/>
            <person name="Hittinger C.T."/>
            <person name="Goker M."/>
            <person name="Salamov A."/>
            <person name="Wisecaver J."/>
            <person name="Long T.M."/>
            <person name="Aerts A.L."/>
            <person name="Barry K."/>
            <person name="Choi C."/>
            <person name="Clum A."/>
            <person name="Coughlan A.Y."/>
            <person name="Deshpande S."/>
            <person name="Douglass A.P."/>
            <person name="Hanson S.J."/>
            <person name="Klenk H.-P."/>
            <person name="Labutti K."/>
            <person name="Lapidus A."/>
            <person name="Lindquist E."/>
            <person name="Lipzen A."/>
            <person name="Meier-Kolthoff J.P."/>
            <person name="Ohm R.A."/>
            <person name="Otillar R.P."/>
            <person name="Pangilinan J."/>
            <person name="Peng Y."/>
            <person name="Rokas A."/>
            <person name="Rosa C.A."/>
            <person name="Scheuner C."/>
            <person name="Sibirny A.A."/>
            <person name="Slot J.C."/>
            <person name="Stielow J.B."/>
            <person name="Sun H."/>
            <person name="Kurtzman C.P."/>
            <person name="Blackwell M."/>
            <person name="Grigoriev I.V."/>
            <person name="Jeffries T.W."/>
        </authorList>
    </citation>
    <scope>NUCLEOTIDE SEQUENCE [LARGE SCALE GENOMIC DNA]</scope>
    <source>
        <strain evidence="3">NRRL Y-12698</strain>
    </source>
</reference>
<evidence type="ECO:0000313" key="3">
    <source>
        <dbReference type="Proteomes" id="UP000094336"/>
    </source>
</evidence>
<dbReference type="SUPFAM" id="SSF54495">
    <property type="entry name" value="UBC-like"/>
    <property type="match status" value="1"/>
</dbReference>
<feature type="non-terminal residue" evidence="2">
    <location>
        <position position="123"/>
    </location>
</feature>
<dbReference type="PANTHER" id="PTHR23306">
    <property type="entry name" value="TUMOR SUSCEPTIBILITY GENE 101 PROTEIN-RELATED"/>
    <property type="match status" value="1"/>
</dbReference>